<feature type="compositionally biased region" description="Low complexity" evidence="1">
    <location>
        <begin position="69"/>
        <end position="90"/>
    </location>
</feature>
<dbReference type="AlphaFoldDB" id="A0AAD6S8T2"/>
<evidence type="ECO:0000313" key="3">
    <source>
        <dbReference type="Proteomes" id="UP001218188"/>
    </source>
</evidence>
<reference evidence="2" key="1">
    <citation type="submission" date="2023-03" db="EMBL/GenBank/DDBJ databases">
        <title>Massive genome expansion in bonnet fungi (Mycena s.s.) driven by repeated elements and novel gene families across ecological guilds.</title>
        <authorList>
            <consortium name="Lawrence Berkeley National Laboratory"/>
            <person name="Harder C.B."/>
            <person name="Miyauchi S."/>
            <person name="Viragh M."/>
            <person name="Kuo A."/>
            <person name="Thoen E."/>
            <person name="Andreopoulos B."/>
            <person name="Lu D."/>
            <person name="Skrede I."/>
            <person name="Drula E."/>
            <person name="Henrissat B."/>
            <person name="Morin E."/>
            <person name="Kohler A."/>
            <person name="Barry K."/>
            <person name="LaButti K."/>
            <person name="Morin E."/>
            <person name="Salamov A."/>
            <person name="Lipzen A."/>
            <person name="Mereny Z."/>
            <person name="Hegedus B."/>
            <person name="Baldrian P."/>
            <person name="Stursova M."/>
            <person name="Weitz H."/>
            <person name="Taylor A."/>
            <person name="Grigoriev I.V."/>
            <person name="Nagy L.G."/>
            <person name="Martin F."/>
            <person name="Kauserud H."/>
        </authorList>
    </citation>
    <scope>NUCLEOTIDE SEQUENCE</scope>
    <source>
        <strain evidence="2">CBHHK200</strain>
    </source>
</reference>
<gene>
    <name evidence="2" type="ORF">C8F04DRAFT_1272618</name>
</gene>
<feature type="compositionally biased region" description="Polar residues" evidence="1">
    <location>
        <begin position="39"/>
        <end position="48"/>
    </location>
</feature>
<evidence type="ECO:0000256" key="1">
    <source>
        <dbReference type="SAM" id="MobiDB-lite"/>
    </source>
</evidence>
<accession>A0AAD6S8T2</accession>
<name>A0AAD6S8T2_9AGAR</name>
<organism evidence="2 3">
    <name type="scientific">Mycena alexandri</name>
    <dbReference type="NCBI Taxonomy" id="1745969"/>
    <lineage>
        <taxon>Eukaryota</taxon>
        <taxon>Fungi</taxon>
        <taxon>Dikarya</taxon>
        <taxon>Basidiomycota</taxon>
        <taxon>Agaricomycotina</taxon>
        <taxon>Agaricomycetes</taxon>
        <taxon>Agaricomycetidae</taxon>
        <taxon>Agaricales</taxon>
        <taxon>Marasmiineae</taxon>
        <taxon>Mycenaceae</taxon>
        <taxon>Mycena</taxon>
    </lineage>
</organism>
<feature type="compositionally biased region" description="Acidic residues" evidence="1">
    <location>
        <begin position="203"/>
        <end position="224"/>
    </location>
</feature>
<protein>
    <submittedName>
        <fullName evidence="2">Uncharacterized protein</fullName>
    </submittedName>
</protein>
<evidence type="ECO:0000313" key="2">
    <source>
        <dbReference type="EMBL" id="KAJ7022503.1"/>
    </source>
</evidence>
<keyword evidence="3" id="KW-1185">Reference proteome</keyword>
<comment type="caution">
    <text evidence="2">The sequence shown here is derived from an EMBL/GenBank/DDBJ whole genome shotgun (WGS) entry which is preliminary data.</text>
</comment>
<feature type="region of interest" description="Disordered" evidence="1">
    <location>
        <begin position="1"/>
        <end position="279"/>
    </location>
</feature>
<dbReference type="EMBL" id="JARJCM010000209">
    <property type="protein sequence ID" value="KAJ7022503.1"/>
    <property type="molecule type" value="Genomic_DNA"/>
</dbReference>
<feature type="compositionally biased region" description="Gly residues" evidence="1">
    <location>
        <begin position="59"/>
        <end position="68"/>
    </location>
</feature>
<dbReference type="Proteomes" id="UP001218188">
    <property type="component" value="Unassembled WGS sequence"/>
</dbReference>
<sequence length="352" mass="36573">MGSATGGQFDIRSAHSKGTKTVDFTKWDPHRRRRRDDSASNWCWSGSGSDVGVPNAASGSGGTGGGVGDAEAGSGSGDAPAASPVGDTQPPATPPPQALERRRCSAPPASTPKAVDNGSDDPMDNGGGDGGERGGDDDIGDEEVAALSGEARRARIWELSRAGSYEKRRSPPVGRGDAGRYETQEHTGGGGKKGKKRARKDDDEFEEGEEDDNGGDESGDDNNEGAEREGTPTPQPRMTRSGGGAEREGTPTPQPRTTRSGGGGAEGRARAKGGESQNALIDGVAKWAVDGRKTLLEGSGGAAWENMVETWWKHEKLASFEGPAKGLLPSRRPAQVTTWIGQGREGEPNPDC</sequence>
<feature type="compositionally biased region" description="Basic and acidic residues" evidence="1">
    <location>
        <begin position="150"/>
        <end position="169"/>
    </location>
</feature>
<proteinExistence type="predicted"/>